<evidence type="ECO:0000313" key="30">
    <source>
        <dbReference type="Proteomes" id="UP000543005"/>
    </source>
</evidence>
<comment type="caution">
    <text evidence="1">The sequence shown here is derived from an EMBL/GenBank/DDBJ whole genome shotgun (WGS) entry which is preliminary data.</text>
</comment>
<evidence type="ECO:0000313" key="26">
    <source>
        <dbReference type="Proteomes" id="UP000533953"/>
    </source>
</evidence>
<evidence type="ECO:0000313" key="27">
    <source>
        <dbReference type="Proteomes" id="UP000539064"/>
    </source>
</evidence>
<reference evidence="23 24" key="2">
    <citation type="submission" date="2020-03" db="EMBL/GenBank/DDBJ databases">
        <title>Soil Listeria distribution.</title>
        <authorList>
            <person name="Liao J."/>
            <person name="Wiedmann M."/>
        </authorList>
    </citation>
    <scope>NUCLEOTIDE SEQUENCE [LARGE SCALE GENOMIC DNA]</scope>
    <source>
        <strain evidence="20 38">FSL L7-0039</strain>
        <strain evidence="19 30">FSL L7-0051</strain>
        <strain evidence="18 40">FSL L7-0054</strain>
        <strain evidence="16 37">FSL L7-0149</strain>
        <strain evidence="17 36">FSL L7-0153</strain>
        <strain evidence="14 23">FSL L7-0245</strain>
        <strain evidence="15 28">FSL L7-0259</strain>
        <strain evidence="13 24">FSL L7-0360</strain>
        <strain evidence="12 34">FSL L7-0435</strain>
        <strain evidence="11 27">FSL L7-0978</strain>
        <strain evidence="10 35">FSL L7-1017</strain>
        <strain evidence="9 39">FSL L7-1299</strain>
        <strain evidence="7 29">FSL L7-1387</strain>
        <strain evidence="8 41">FSL L7-1427</strain>
        <strain evidence="6 26">FSL L7-1547</strain>
        <strain evidence="5 32">FSL L7-1658</strain>
        <strain evidence="4 42">FSL L7-1681</strain>
        <strain evidence="2 31">FSL L7-1816</strain>
        <strain evidence="3 25">FSL L7-1833</strain>
        <strain evidence="21 33">FSL L7-1850</strain>
    </source>
</reference>
<evidence type="ECO:0000313" key="38">
    <source>
        <dbReference type="Proteomes" id="UP000565628"/>
    </source>
</evidence>
<evidence type="ECO:0000313" key="1">
    <source>
        <dbReference type="EMBL" id="KGL40364.1"/>
    </source>
</evidence>
<dbReference type="EMBL" id="JAARZS010000003">
    <property type="protein sequence ID" value="MBC2283051.1"/>
    <property type="molecule type" value="Genomic_DNA"/>
</dbReference>
<dbReference type="EMBL" id="JAARRW010000001">
    <property type="protein sequence ID" value="MBC1560955.1"/>
    <property type="molecule type" value="Genomic_DNA"/>
</dbReference>
<dbReference type="EMBL" id="JAARMV010000003">
    <property type="protein sequence ID" value="MBC2372842.1"/>
    <property type="molecule type" value="Genomic_DNA"/>
</dbReference>
<evidence type="ECO:0000313" key="2">
    <source>
        <dbReference type="EMBL" id="MBC1315319.1"/>
    </source>
</evidence>
<evidence type="ECO:0000313" key="15">
    <source>
        <dbReference type="EMBL" id="MBC2176260.1"/>
    </source>
</evidence>
<evidence type="ECO:0000313" key="40">
    <source>
        <dbReference type="Proteomes" id="UP000585696"/>
    </source>
</evidence>
<dbReference type="Proteomes" id="UP000519573">
    <property type="component" value="Unassembled WGS sequence"/>
</dbReference>
<organism evidence="1 22">
    <name type="scientific">Listeria booriae</name>
    <dbReference type="NCBI Taxonomy" id="1552123"/>
    <lineage>
        <taxon>Bacteria</taxon>
        <taxon>Bacillati</taxon>
        <taxon>Bacillota</taxon>
        <taxon>Bacilli</taxon>
        <taxon>Bacillales</taxon>
        <taxon>Listeriaceae</taxon>
        <taxon>Listeria</taxon>
    </lineage>
</organism>
<name>A0A099W3E4_9LIST</name>
<evidence type="ECO:0000313" key="22">
    <source>
        <dbReference type="Proteomes" id="UP000029844"/>
    </source>
</evidence>
<evidence type="ECO:0000313" key="31">
    <source>
        <dbReference type="Proteomes" id="UP000543379"/>
    </source>
</evidence>
<evidence type="ECO:0000313" key="24">
    <source>
        <dbReference type="Proteomes" id="UP000529446"/>
    </source>
</evidence>
<evidence type="ECO:0000313" key="13">
    <source>
        <dbReference type="EMBL" id="MBC2117441.1"/>
    </source>
</evidence>
<evidence type="ECO:0000313" key="10">
    <source>
        <dbReference type="EMBL" id="MBC1778204.1"/>
    </source>
</evidence>
<evidence type="ECO:0000313" key="28">
    <source>
        <dbReference type="Proteomes" id="UP000541735"/>
    </source>
</evidence>
<dbReference type="EMBL" id="JAARUV010000001">
    <property type="protein sequence ID" value="MBC1778204.1"/>
    <property type="molecule type" value="Genomic_DNA"/>
</dbReference>
<evidence type="ECO:0000313" key="20">
    <source>
        <dbReference type="EMBL" id="MBC2310928.1"/>
    </source>
</evidence>
<dbReference type="Pfam" id="PF14177">
    <property type="entry name" value="YkyB"/>
    <property type="match status" value="1"/>
</dbReference>
<evidence type="ECO:0000313" key="12">
    <source>
        <dbReference type="EMBL" id="MBC2003764.1"/>
    </source>
</evidence>
<dbReference type="EMBL" id="JAARPL010000003">
    <property type="protein sequence ID" value="MBC1371901.1"/>
    <property type="molecule type" value="Genomic_DNA"/>
</dbReference>
<dbReference type="OrthoDB" id="2360869at2"/>
<dbReference type="Proteomes" id="UP000565628">
    <property type="component" value="Unassembled WGS sequence"/>
</dbReference>
<evidence type="ECO:0000313" key="23">
    <source>
        <dbReference type="Proteomes" id="UP000519573"/>
    </source>
</evidence>
<dbReference type="RefSeq" id="WP_036086527.1">
    <property type="nucleotide sequence ID" value="NZ_CBCSHQ010000002.1"/>
</dbReference>
<dbReference type="EMBL" id="JAAROL010000001">
    <property type="protein sequence ID" value="MBC1330475.1"/>
    <property type="molecule type" value="Genomic_DNA"/>
</dbReference>
<evidence type="ECO:0000313" key="18">
    <source>
        <dbReference type="EMBL" id="MBC2283051.1"/>
    </source>
</evidence>
<evidence type="ECO:0000313" key="9">
    <source>
        <dbReference type="EMBL" id="MBC1614674.1"/>
    </source>
</evidence>
<sequence length="137" mass="15605">MSDSSKKIAEAIFIVNRHSKAATDPRYLYRLKKAAIEKLIQEGQAKKLGLQYSNNPKKSYQHSNLLIDCHGFLFHLPPQKQDMKDLPHLGTMQPVKATTQVRMSLSHAKSTLENYTGVKPDPLKKSAFYENASPYFR</sequence>
<evidence type="ECO:0000313" key="21">
    <source>
        <dbReference type="EMBL" id="MBC2372842.1"/>
    </source>
</evidence>
<dbReference type="Proteomes" id="UP000574104">
    <property type="component" value="Unassembled WGS sequence"/>
</dbReference>
<dbReference type="EMBL" id="JAARRU010000001">
    <property type="protein sequence ID" value="MBC1564717.1"/>
    <property type="molecule type" value="Genomic_DNA"/>
</dbReference>
<evidence type="ECO:0000313" key="41">
    <source>
        <dbReference type="Proteomes" id="UP000586951"/>
    </source>
</evidence>
<evidence type="ECO:0000313" key="39">
    <source>
        <dbReference type="Proteomes" id="UP000574104"/>
    </source>
</evidence>
<evidence type="ECO:0000313" key="3">
    <source>
        <dbReference type="EMBL" id="MBC1330475.1"/>
    </source>
</evidence>
<evidence type="ECO:0000313" key="35">
    <source>
        <dbReference type="Proteomes" id="UP000547643"/>
    </source>
</evidence>
<dbReference type="eggNOG" id="ENOG50310Y3">
    <property type="taxonomic scope" value="Bacteria"/>
</dbReference>
<dbReference type="Proteomes" id="UP000553016">
    <property type="component" value="Unassembled WGS sequence"/>
</dbReference>
<dbReference type="Proteomes" id="UP000591929">
    <property type="component" value="Unassembled WGS sequence"/>
</dbReference>
<dbReference type="EMBL" id="JAARXI010000006">
    <property type="protein sequence ID" value="MBC2117441.1"/>
    <property type="molecule type" value="Genomic_DNA"/>
</dbReference>
<dbReference type="EMBL" id="JAAROV010000001">
    <property type="protein sequence ID" value="MBC1315319.1"/>
    <property type="molecule type" value="Genomic_DNA"/>
</dbReference>
<evidence type="ECO:0000313" key="37">
    <source>
        <dbReference type="Proteomes" id="UP000553016"/>
    </source>
</evidence>
<evidence type="ECO:0000313" key="42">
    <source>
        <dbReference type="Proteomes" id="UP000591929"/>
    </source>
</evidence>
<dbReference type="EMBL" id="JAARZA010000001">
    <property type="protein sequence ID" value="MBC2239378.1"/>
    <property type="molecule type" value="Genomic_DNA"/>
</dbReference>
<accession>A0A099W3E4</accession>
<evidence type="ECO:0000313" key="14">
    <source>
        <dbReference type="EMBL" id="MBC2165125.1"/>
    </source>
</evidence>
<dbReference type="Proteomes" id="UP000585696">
    <property type="component" value="Unassembled WGS sequence"/>
</dbReference>
<dbReference type="EMBL" id="JAARVG010000008">
    <property type="protein sequence ID" value="MBC1793773.1"/>
    <property type="molecule type" value="Genomic_DNA"/>
</dbReference>
<protein>
    <recommendedName>
        <fullName evidence="43">YkyB-like protein</fullName>
    </recommendedName>
</protein>
<evidence type="ECO:0000313" key="33">
    <source>
        <dbReference type="Proteomes" id="UP000546244"/>
    </source>
</evidence>
<dbReference type="EMBL" id="JAASWV010000010">
    <property type="protein sequence ID" value="MBC2310928.1"/>
    <property type="molecule type" value="Genomic_DNA"/>
</dbReference>
<dbReference type="Proteomes" id="UP000539064">
    <property type="component" value="Unassembled WGS sequence"/>
</dbReference>
<evidence type="ECO:0000313" key="6">
    <source>
        <dbReference type="EMBL" id="MBC1493070.1"/>
    </source>
</evidence>
<evidence type="ECO:0000313" key="7">
    <source>
        <dbReference type="EMBL" id="MBC1560955.1"/>
    </source>
</evidence>
<evidence type="ECO:0008006" key="43">
    <source>
        <dbReference type="Google" id="ProtNLM"/>
    </source>
</evidence>
<proteinExistence type="predicted"/>
<gene>
    <name evidence="1" type="ORF">EP57_10725</name>
    <name evidence="3" type="ORF">HB759_00805</name>
    <name evidence="2" type="ORF">HB811_00925</name>
    <name evidence="5" type="ORF">HB836_01565</name>
    <name evidence="4" type="ORF">HB847_05910</name>
    <name evidence="7" type="ORF">HB902_02640</name>
    <name evidence="9" type="ORF">HB904_00590</name>
    <name evidence="8" type="ORF">HB907_04815</name>
    <name evidence="21" type="ORF">HBP98_12590</name>
    <name evidence="10" type="ORF">HCA46_05075</name>
    <name evidence="11" type="ORF">HCA52_10125</name>
    <name evidence="12" type="ORF">HCA78_08305</name>
    <name evidence="13" type="ORF">HCB06_12500</name>
    <name evidence="17" type="ORF">HCB25_02790</name>
    <name evidence="14" type="ORF">HCB26_00885</name>
    <name evidence="15" type="ORF">HCB27_06525</name>
    <name evidence="16" type="ORF">HCB35_02720</name>
    <name evidence="18" type="ORF">HCB69_01505</name>
    <name evidence="19" type="ORF">HCC36_03595</name>
    <name evidence="6" type="ORF">HCI99_14720</name>
    <name evidence="20" type="ORF">HCJ81_08500</name>
</gene>
<evidence type="ECO:0000313" key="17">
    <source>
        <dbReference type="EMBL" id="MBC2242977.1"/>
    </source>
</evidence>
<dbReference type="EMBL" id="JAARYD010000003">
    <property type="protein sequence ID" value="MBC2176260.1"/>
    <property type="molecule type" value="Genomic_DNA"/>
</dbReference>
<dbReference type="EMBL" id="JAARSH010000001">
    <property type="protein sequence ID" value="MBC1614674.1"/>
    <property type="molecule type" value="Genomic_DNA"/>
</dbReference>
<dbReference type="Proteomes" id="UP000546806">
    <property type="component" value="Unassembled WGS sequence"/>
</dbReference>
<evidence type="ECO:0000313" key="25">
    <source>
        <dbReference type="Proteomes" id="UP000532866"/>
    </source>
</evidence>
<dbReference type="Proteomes" id="UP000029844">
    <property type="component" value="Unassembled WGS sequence"/>
</dbReference>
<reference evidence="1 22" key="1">
    <citation type="submission" date="2014-05" db="EMBL/GenBank/DDBJ databases">
        <title>Novel Listeriaceae from food processing environments.</title>
        <authorList>
            <person name="den Bakker H.C."/>
        </authorList>
    </citation>
    <scope>NUCLEOTIDE SEQUENCE [LARGE SCALE GENOMIC DNA]</scope>
    <source>
        <strain evidence="1 22">FSL A5-0281</strain>
    </source>
</reference>
<dbReference type="Proteomes" id="UP000541955">
    <property type="component" value="Unassembled WGS sequence"/>
</dbReference>
<evidence type="ECO:0000313" key="36">
    <source>
        <dbReference type="Proteomes" id="UP000550367"/>
    </source>
</evidence>
<dbReference type="InterPro" id="IPR025552">
    <property type="entry name" value="YkyB"/>
</dbReference>
<dbReference type="STRING" id="1552123.EP57_10725"/>
<evidence type="ECO:0000313" key="5">
    <source>
        <dbReference type="EMBL" id="MBC1400267.1"/>
    </source>
</evidence>
<evidence type="ECO:0000313" key="8">
    <source>
        <dbReference type="EMBL" id="MBC1564717.1"/>
    </source>
</evidence>
<dbReference type="Proteomes" id="UP000543379">
    <property type="component" value="Unassembled WGS sequence"/>
</dbReference>
<dbReference type="Proteomes" id="UP000541735">
    <property type="component" value="Unassembled WGS sequence"/>
</dbReference>
<dbReference type="AlphaFoldDB" id="A0A099W3E4"/>
<evidence type="ECO:0000313" key="4">
    <source>
        <dbReference type="EMBL" id="MBC1371901.1"/>
    </source>
</evidence>
<dbReference type="Proteomes" id="UP000586951">
    <property type="component" value="Unassembled WGS sequence"/>
</dbReference>
<dbReference type="GeneID" id="58717842"/>
<dbReference type="EMBL" id="JAARWW010000003">
    <property type="protein sequence ID" value="MBC2003764.1"/>
    <property type="molecule type" value="Genomic_DNA"/>
</dbReference>
<dbReference type="EMBL" id="JNFA01000024">
    <property type="protein sequence ID" value="KGL40364.1"/>
    <property type="molecule type" value="Genomic_DNA"/>
</dbReference>
<evidence type="ECO:0000313" key="19">
    <source>
        <dbReference type="EMBL" id="MBC2292305.1"/>
    </source>
</evidence>
<evidence type="ECO:0000313" key="32">
    <source>
        <dbReference type="Proteomes" id="UP000544413"/>
    </source>
</evidence>
<dbReference type="EMBL" id="JAARZT010000005">
    <property type="protein sequence ID" value="MBC2292305.1"/>
    <property type="molecule type" value="Genomic_DNA"/>
</dbReference>
<dbReference type="EMBL" id="JAASTX010000024">
    <property type="protein sequence ID" value="MBC1493070.1"/>
    <property type="molecule type" value="Genomic_DNA"/>
</dbReference>
<evidence type="ECO:0000313" key="11">
    <source>
        <dbReference type="EMBL" id="MBC1793773.1"/>
    </source>
</evidence>
<dbReference type="Proteomes" id="UP000547643">
    <property type="component" value="Unassembled WGS sequence"/>
</dbReference>
<dbReference type="Proteomes" id="UP000533953">
    <property type="component" value="Unassembled WGS sequence"/>
</dbReference>
<dbReference type="Proteomes" id="UP000529446">
    <property type="component" value="Unassembled WGS sequence"/>
</dbReference>
<dbReference type="EMBL" id="JAARYH010000001">
    <property type="protein sequence ID" value="MBC2165125.1"/>
    <property type="molecule type" value="Genomic_DNA"/>
</dbReference>
<dbReference type="Proteomes" id="UP000550367">
    <property type="component" value="Unassembled WGS sequence"/>
</dbReference>
<keyword evidence="22" id="KW-1185">Reference proteome</keyword>
<dbReference type="Proteomes" id="UP000532866">
    <property type="component" value="Unassembled WGS sequence"/>
</dbReference>
<dbReference type="EMBL" id="JAARYY010000001">
    <property type="protein sequence ID" value="MBC2242977.1"/>
    <property type="molecule type" value="Genomic_DNA"/>
</dbReference>
<dbReference type="EMBL" id="JAARPT010000001">
    <property type="protein sequence ID" value="MBC1400267.1"/>
    <property type="molecule type" value="Genomic_DNA"/>
</dbReference>
<dbReference type="Proteomes" id="UP000546244">
    <property type="component" value="Unassembled WGS sequence"/>
</dbReference>
<dbReference type="Proteomes" id="UP000544413">
    <property type="component" value="Unassembled WGS sequence"/>
</dbReference>
<dbReference type="Proteomes" id="UP000543005">
    <property type="component" value="Unassembled WGS sequence"/>
</dbReference>
<evidence type="ECO:0000313" key="29">
    <source>
        <dbReference type="Proteomes" id="UP000541955"/>
    </source>
</evidence>
<evidence type="ECO:0000313" key="34">
    <source>
        <dbReference type="Proteomes" id="UP000546806"/>
    </source>
</evidence>
<evidence type="ECO:0000313" key="16">
    <source>
        <dbReference type="EMBL" id="MBC2239378.1"/>
    </source>
</evidence>